<feature type="compositionally biased region" description="Low complexity" evidence="1">
    <location>
        <begin position="114"/>
        <end position="124"/>
    </location>
</feature>
<organism evidence="2 3">
    <name type="scientific">Pseudocohnilembus persalinus</name>
    <name type="common">Ciliate</name>
    <dbReference type="NCBI Taxonomy" id="266149"/>
    <lineage>
        <taxon>Eukaryota</taxon>
        <taxon>Sar</taxon>
        <taxon>Alveolata</taxon>
        <taxon>Ciliophora</taxon>
        <taxon>Intramacronucleata</taxon>
        <taxon>Oligohymenophorea</taxon>
        <taxon>Scuticociliatia</taxon>
        <taxon>Philasterida</taxon>
        <taxon>Pseudocohnilembidae</taxon>
        <taxon>Pseudocohnilembus</taxon>
    </lineage>
</organism>
<proteinExistence type="predicted"/>
<comment type="caution">
    <text evidence="2">The sequence shown here is derived from an EMBL/GenBank/DDBJ whole genome shotgun (WGS) entry which is preliminary data.</text>
</comment>
<feature type="compositionally biased region" description="Low complexity" evidence="1">
    <location>
        <begin position="141"/>
        <end position="166"/>
    </location>
</feature>
<evidence type="ECO:0000256" key="1">
    <source>
        <dbReference type="SAM" id="MobiDB-lite"/>
    </source>
</evidence>
<dbReference type="AlphaFoldDB" id="A0A0V0QWC0"/>
<dbReference type="EMBL" id="LDAU01000095">
    <property type="protein sequence ID" value="KRX06551.1"/>
    <property type="molecule type" value="Genomic_DNA"/>
</dbReference>
<dbReference type="Proteomes" id="UP000054937">
    <property type="component" value="Unassembled WGS sequence"/>
</dbReference>
<feature type="region of interest" description="Disordered" evidence="1">
    <location>
        <begin position="96"/>
        <end position="169"/>
    </location>
</feature>
<evidence type="ECO:0000313" key="3">
    <source>
        <dbReference type="Proteomes" id="UP000054937"/>
    </source>
</evidence>
<feature type="region of interest" description="Disordered" evidence="1">
    <location>
        <begin position="306"/>
        <end position="344"/>
    </location>
</feature>
<evidence type="ECO:0000313" key="2">
    <source>
        <dbReference type="EMBL" id="KRX06551.1"/>
    </source>
</evidence>
<name>A0A0V0QWC0_PSEPJ</name>
<feature type="compositionally biased region" description="Acidic residues" evidence="1">
    <location>
        <begin position="319"/>
        <end position="338"/>
    </location>
</feature>
<feature type="region of interest" description="Disordered" evidence="1">
    <location>
        <begin position="1"/>
        <end position="28"/>
    </location>
</feature>
<feature type="compositionally biased region" description="Polar residues" evidence="1">
    <location>
        <begin position="96"/>
        <end position="105"/>
    </location>
</feature>
<keyword evidence="3" id="KW-1185">Reference proteome</keyword>
<feature type="compositionally biased region" description="Polar residues" evidence="1">
    <location>
        <begin position="15"/>
        <end position="28"/>
    </location>
</feature>
<sequence length="344" mass="40163">MENLNPNTNPNGKNSQQSDLQLTQKQVPKLCSQNVQQIPEISQNLEKNNNNETQKQIHFPIENPSLKKLEKNNSSNSQNSANKRNFEQFQNQSENVLNESQNQDTEILEEQEAQSDQHSVSKHSSSYEEQPGTPIVDNNQSYSQNTNNLNVNNNSSLQNDSLQNSQDEIGNSDKENLIEQPIDNINIQKLITDQKKSQNLELNFPVPLIFRNQEPVFHKFNLGWQFANFQRQKEQLINQIDFHTEVFLEKNCTIEQLLIAYYKVKHHKFCNQFENFYNVQVSNFQNEYIIVDILFQYPDFEIQEEIQGNSEQQAGNQMEIEENQSEETEEDLDQEDTQDSNTEQ</sequence>
<protein>
    <submittedName>
        <fullName evidence="2">Uncharacterized protein</fullName>
    </submittedName>
</protein>
<feature type="compositionally biased region" description="Polar residues" evidence="1">
    <location>
        <begin position="306"/>
        <end position="316"/>
    </location>
</feature>
<dbReference type="InParanoid" id="A0A0V0QWC0"/>
<reference evidence="2 3" key="1">
    <citation type="journal article" date="2015" name="Sci. Rep.">
        <title>Genome of the facultative scuticociliatosis pathogen Pseudocohnilembus persalinus provides insight into its virulence through horizontal gene transfer.</title>
        <authorList>
            <person name="Xiong J."/>
            <person name="Wang G."/>
            <person name="Cheng J."/>
            <person name="Tian M."/>
            <person name="Pan X."/>
            <person name="Warren A."/>
            <person name="Jiang C."/>
            <person name="Yuan D."/>
            <person name="Miao W."/>
        </authorList>
    </citation>
    <scope>NUCLEOTIDE SEQUENCE [LARGE SCALE GENOMIC DNA]</scope>
    <source>
        <strain evidence="2">36N120E</strain>
    </source>
</reference>
<feature type="compositionally biased region" description="Low complexity" evidence="1">
    <location>
        <begin position="1"/>
        <end position="14"/>
    </location>
</feature>
<accession>A0A0V0QWC0</accession>
<gene>
    <name evidence="2" type="ORF">PPERSA_10409</name>
</gene>